<organism evidence="2 3">
    <name type="scientific">Methylobacterium isbiliense</name>
    <dbReference type="NCBI Taxonomy" id="315478"/>
    <lineage>
        <taxon>Bacteria</taxon>
        <taxon>Pseudomonadati</taxon>
        <taxon>Pseudomonadota</taxon>
        <taxon>Alphaproteobacteria</taxon>
        <taxon>Hyphomicrobiales</taxon>
        <taxon>Methylobacteriaceae</taxon>
        <taxon>Methylobacterium</taxon>
    </lineage>
</organism>
<evidence type="ECO:0000256" key="1">
    <source>
        <dbReference type="SAM" id="MobiDB-lite"/>
    </source>
</evidence>
<comment type="caution">
    <text evidence="2">The sequence shown here is derived from an EMBL/GenBank/DDBJ whole genome shotgun (WGS) entry which is preliminary data.</text>
</comment>
<dbReference type="RefSeq" id="WP_238236088.1">
    <property type="nucleotide sequence ID" value="NZ_BPQQ01000036.1"/>
</dbReference>
<accession>A0ABQ4SHQ6</accession>
<evidence type="ECO:0000313" key="3">
    <source>
        <dbReference type="Proteomes" id="UP001055153"/>
    </source>
</evidence>
<dbReference type="Proteomes" id="UP001055153">
    <property type="component" value="Unassembled WGS sequence"/>
</dbReference>
<evidence type="ECO:0000313" key="2">
    <source>
        <dbReference type="EMBL" id="GJE01278.1"/>
    </source>
</evidence>
<protein>
    <submittedName>
        <fullName evidence="2">Uncharacterized protein</fullName>
    </submittedName>
</protein>
<name>A0ABQ4SHQ6_9HYPH</name>
<dbReference type="EMBL" id="BPQQ01000036">
    <property type="protein sequence ID" value="GJE01278.1"/>
    <property type="molecule type" value="Genomic_DNA"/>
</dbReference>
<keyword evidence="3" id="KW-1185">Reference proteome</keyword>
<proteinExistence type="predicted"/>
<gene>
    <name evidence="2" type="ORF">GMJLKIPL_3208</name>
</gene>
<feature type="region of interest" description="Disordered" evidence="1">
    <location>
        <begin position="69"/>
        <end position="92"/>
    </location>
</feature>
<reference evidence="2" key="1">
    <citation type="journal article" date="2021" name="Front. Microbiol.">
        <title>Comprehensive Comparative Genomics and Phenotyping of Methylobacterium Species.</title>
        <authorList>
            <person name="Alessa O."/>
            <person name="Ogura Y."/>
            <person name="Fujitani Y."/>
            <person name="Takami H."/>
            <person name="Hayashi T."/>
            <person name="Sahin N."/>
            <person name="Tani A."/>
        </authorList>
    </citation>
    <scope>NUCLEOTIDE SEQUENCE</scope>
    <source>
        <strain evidence="2">DSM 17168</strain>
    </source>
</reference>
<sequence>MSDQRRIERRIARLAREGTRRARRRAGAAAEALASSLPATVTVAVSRGPTTTSVVVAAPGLAARELGTAATPAEPVVGPALDRLRAAPPPES</sequence>
<reference evidence="2" key="2">
    <citation type="submission" date="2021-08" db="EMBL/GenBank/DDBJ databases">
        <authorList>
            <person name="Tani A."/>
            <person name="Ola A."/>
            <person name="Ogura Y."/>
            <person name="Katsura K."/>
            <person name="Hayashi T."/>
        </authorList>
    </citation>
    <scope>NUCLEOTIDE SEQUENCE</scope>
    <source>
        <strain evidence="2">DSM 17168</strain>
    </source>
</reference>